<evidence type="ECO:0000256" key="9">
    <source>
        <dbReference type="ARBA" id="ARBA00022860"/>
    </source>
</evidence>
<dbReference type="InterPro" id="IPR011993">
    <property type="entry name" value="PH-like_dom_sf"/>
</dbReference>
<dbReference type="GO" id="GO:0005516">
    <property type="term" value="F:calmodulin binding"/>
    <property type="evidence" value="ECO:0007669"/>
    <property type="project" value="UniProtKB-KW"/>
</dbReference>
<dbReference type="InterPro" id="IPR048518">
    <property type="entry name" value="IBP_b_roll"/>
</dbReference>
<dbReference type="Pfam" id="PF00169">
    <property type="entry name" value="PH"/>
    <property type="match status" value="1"/>
</dbReference>
<dbReference type="Proteomes" id="UP000694569">
    <property type="component" value="Unplaced"/>
</dbReference>
<evidence type="ECO:0000256" key="3">
    <source>
        <dbReference type="ARBA" id="ARBA00004282"/>
    </source>
</evidence>
<evidence type="ECO:0000256" key="13">
    <source>
        <dbReference type="ARBA" id="ARBA00023212"/>
    </source>
</evidence>
<dbReference type="SUPFAM" id="SSF50729">
    <property type="entry name" value="PH domain-like"/>
    <property type="match status" value="1"/>
</dbReference>
<dbReference type="CDD" id="cd01258">
    <property type="entry name" value="PHsplit_syntrophin"/>
    <property type="match status" value="1"/>
</dbReference>
<dbReference type="FunFam" id="2.30.29.30:FF:000536">
    <property type="entry name" value="Syntrophin alpha 1"/>
    <property type="match status" value="1"/>
</dbReference>
<dbReference type="SMART" id="SM00228">
    <property type="entry name" value="PDZ"/>
    <property type="match status" value="1"/>
</dbReference>
<evidence type="ECO:0000256" key="11">
    <source>
        <dbReference type="ARBA" id="ARBA00023136"/>
    </source>
</evidence>
<comment type="similarity">
    <text evidence="4">Belongs to the syntrophin family.</text>
</comment>
<dbReference type="GO" id="GO:0016010">
    <property type="term" value="C:dystrophin-associated glycoprotein complex"/>
    <property type="evidence" value="ECO:0007669"/>
    <property type="project" value="TreeGrafter"/>
</dbReference>
<keyword evidence="7" id="KW-0677">Repeat</keyword>
<keyword evidence="5" id="KW-0963">Cytoplasm</keyword>
<accession>A0A8C5WEP2</accession>
<dbReference type="Ensembl" id="ENSLLET00000033829.1">
    <property type="protein sequence ID" value="ENSLLEP00000032569.1"/>
    <property type="gene ID" value="ENSLLEG00000020660.1"/>
</dbReference>
<dbReference type="PROSITE" id="PS50003">
    <property type="entry name" value="PH_DOMAIN"/>
    <property type="match status" value="2"/>
</dbReference>
<dbReference type="Pfam" id="PF23012">
    <property type="entry name" value="Syntrophin_4th"/>
    <property type="match status" value="1"/>
</dbReference>
<organism evidence="17 18">
    <name type="scientific">Leptobrachium leishanense</name>
    <name type="common">Leishan spiny toad</name>
    <dbReference type="NCBI Taxonomy" id="445787"/>
    <lineage>
        <taxon>Eukaryota</taxon>
        <taxon>Metazoa</taxon>
        <taxon>Chordata</taxon>
        <taxon>Craniata</taxon>
        <taxon>Vertebrata</taxon>
        <taxon>Euteleostomi</taxon>
        <taxon>Amphibia</taxon>
        <taxon>Batrachia</taxon>
        <taxon>Anura</taxon>
        <taxon>Pelobatoidea</taxon>
        <taxon>Megophryidae</taxon>
        <taxon>Leptobrachium</taxon>
    </lineage>
</organism>
<evidence type="ECO:0000256" key="10">
    <source>
        <dbReference type="ARBA" id="ARBA00022949"/>
    </source>
</evidence>
<reference evidence="17" key="1">
    <citation type="submission" date="2025-08" db="UniProtKB">
        <authorList>
            <consortium name="Ensembl"/>
        </authorList>
    </citation>
    <scope>IDENTIFICATION</scope>
</reference>
<dbReference type="InterPro" id="IPR041428">
    <property type="entry name" value="PHsplit_syntrophin"/>
</dbReference>
<keyword evidence="18" id="KW-1185">Reference proteome</keyword>
<dbReference type="GO" id="GO:0005856">
    <property type="term" value="C:cytoskeleton"/>
    <property type="evidence" value="ECO:0007669"/>
    <property type="project" value="UniProtKB-SubCell"/>
</dbReference>
<dbReference type="InterPro" id="IPR001849">
    <property type="entry name" value="PH_domain"/>
</dbReference>
<dbReference type="GO" id="GO:0012505">
    <property type="term" value="C:endomembrane system"/>
    <property type="evidence" value="ECO:0007669"/>
    <property type="project" value="UniProtKB-SubCell"/>
</dbReference>
<feature type="domain" description="PH" evidence="15">
    <location>
        <begin position="229"/>
        <end position="474"/>
    </location>
</feature>
<dbReference type="PANTHER" id="PTHR10554:SF6">
    <property type="entry name" value="ALPHA-1-SYNTROPHIN"/>
    <property type="match status" value="1"/>
</dbReference>
<dbReference type="Gene3D" id="2.30.42.10">
    <property type="match status" value="1"/>
</dbReference>
<reference evidence="17" key="2">
    <citation type="submission" date="2025-09" db="UniProtKB">
        <authorList>
            <consortium name="Ensembl"/>
        </authorList>
    </citation>
    <scope>IDENTIFICATION</scope>
</reference>
<dbReference type="InterPro" id="IPR036034">
    <property type="entry name" value="PDZ_sf"/>
</dbReference>
<feature type="domain" description="PH" evidence="15">
    <location>
        <begin position="491"/>
        <end position="599"/>
    </location>
</feature>
<keyword evidence="8" id="KW-0106">Calcium</keyword>
<dbReference type="GO" id="GO:0070161">
    <property type="term" value="C:anchoring junction"/>
    <property type="evidence" value="ECO:0007669"/>
    <property type="project" value="UniProtKB-SubCell"/>
</dbReference>
<dbReference type="GO" id="GO:0005198">
    <property type="term" value="F:structural molecule activity"/>
    <property type="evidence" value="ECO:0007669"/>
    <property type="project" value="InterPro"/>
</dbReference>
<dbReference type="Pfam" id="PF18012">
    <property type="entry name" value="PH_17"/>
    <property type="match status" value="1"/>
</dbReference>
<proteinExistence type="inferred from homology"/>
<dbReference type="GeneTree" id="ENSGT00950000182863"/>
<dbReference type="PROSITE" id="PS50106">
    <property type="entry name" value="PDZ"/>
    <property type="match status" value="1"/>
</dbReference>
<dbReference type="AlphaFoldDB" id="A0A8C5WEP2"/>
<keyword evidence="11" id="KW-0472">Membrane</keyword>
<gene>
    <name evidence="17" type="primary">SNTA1</name>
</gene>
<keyword evidence="12" id="KW-0009">Actin-binding</keyword>
<feature type="compositionally biased region" description="Low complexity" evidence="14">
    <location>
        <begin position="381"/>
        <end position="397"/>
    </location>
</feature>
<dbReference type="SUPFAM" id="SSF69360">
    <property type="entry name" value="Cell wall binding repeat"/>
    <property type="match status" value="1"/>
</dbReference>
<dbReference type="GO" id="GO:0031594">
    <property type="term" value="C:neuromuscular junction"/>
    <property type="evidence" value="ECO:0007669"/>
    <property type="project" value="TreeGrafter"/>
</dbReference>
<dbReference type="PANTHER" id="PTHR10554">
    <property type="entry name" value="SYNTROPHIN"/>
    <property type="match status" value="1"/>
</dbReference>
<evidence type="ECO:0000256" key="2">
    <source>
        <dbReference type="ARBA" id="ARBA00004245"/>
    </source>
</evidence>
<dbReference type="FunFam" id="2.30.42.10:FF:000052">
    <property type="entry name" value="Syntrophin beta 1"/>
    <property type="match status" value="1"/>
</dbReference>
<evidence type="ECO:0000313" key="17">
    <source>
        <dbReference type="Ensembl" id="ENSLLEP00000032569.1"/>
    </source>
</evidence>
<evidence type="ECO:0000256" key="12">
    <source>
        <dbReference type="ARBA" id="ARBA00023203"/>
    </source>
</evidence>
<dbReference type="InterPro" id="IPR011049">
    <property type="entry name" value="Serralysin-like_metalloprot_C"/>
</dbReference>
<feature type="region of interest" description="Disordered" evidence="14">
    <location>
        <begin position="381"/>
        <end position="414"/>
    </location>
</feature>
<dbReference type="SUPFAM" id="SSF50156">
    <property type="entry name" value="PDZ domain-like"/>
    <property type="match status" value="1"/>
</dbReference>
<dbReference type="InterPro" id="IPR055108">
    <property type="entry name" value="Syntrophin_4th"/>
</dbReference>
<dbReference type="Gene3D" id="2.30.29.30">
    <property type="entry name" value="Pleckstrin-homology domain (PH domain)/Phosphotyrosine-binding domain (PTB)"/>
    <property type="match status" value="2"/>
</dbReference>
<keyword evidence="10" id="KW-0965">Cell junction</keyword>
<dbReference type="Gene3D" id="2.150.10.10">
    <property type="entry name" value="Serralysin-like metalloprotease, C-terminal"/>
    <property type="match status" value="1"/>
</dbReference>
<dbReference type="Pfam" id="PF21300">
    <property type="entry name" value="LbR_Ice_bind"/>
    <property type="match status" value="1"/>
</dbReference>
<evidence type="ECO:0000256" key="6">
    <source>
        <dbReference type="ARBA" id="ARBA00022553"/>
    </source>
</evidence>
<evidence type="ECO:0000259" key="16">
    <source>
        <dbReference type="PROSITE" id="PS50106"/>
    </source>
</evidence>
<evidence type="ECO:0000313" key="18">
    <source>
        <dbReference type="Proteomes" id="UP000694569"/>
    </source>
</evidence>
<dbReference type="GO" id="GO:0003779">
    <property type="term" value="F:actin binding"/>
    <property type="evidence" value="ECO:0007669"/>
    <property type="project" value="UniProtKB-KW"/>
</dbReference>
<dbReference type="Pfam" id="PF00595">
    <property type="entry name" value="PDZ"/>
    <property type="match status" value="1"/>
</dbReference>
<protein>
    <submittedName>
        <fullName evidence="17">Syntrophin alpha 1</fullName>
    </submittedName>
</protein>
<keyword evidence="13" id="KW-0206">Cytoskeleton</keyword>
<feature type="domain" description="PDZ" evidence="16">
    <location>
        <begin position="293"/>
        <end position="376"/>
    </location>
</feature>
<sequence>MEAAGEWVLAGSGSWQWVSGSWQWVSGFWQWVSGSWQWVSGFWLAVGEWVLAAGEWVLAAGEWVLAGSGSWQWVSGSWQRVSGSWQWVSGSWQRVSGSWQRVSGSWQWVSGSWQRVSGFWQWVSGSWQWVSGFWQWVSGSWQWVSGSWQRVSGSWQWVSGSWQWVLAVGERLPPGTPWVCARCGIWVWEGGGAVLAMCCPHPLLPARGGLPPPSLPASPGTLAMAAPGRAQRSGLLELRGPGERWLRVLVLLGEETLSFTPEPEPGLPEEKAVNGGEPDHGNVPDSIINLRRTVRVVKQEAGGLGVSIKGGRENKMPILISKIFKGLAADLTGALYIGDAILSVNGADLSEATHDDAVQALKKTGKEVVLEVKYMKEISPFFKGSPPGGPTSWDSTPPTTPHKKGSPALPPRDIKDGKSIPLKMCYVSRRFIPTDLEPRYLDIISADGRDVLLLRGKDESTAQSWFNAIHTNVSCLIPRLQEDIKQHLGKEVKQMGWLTEQLAQDSKRNLLAILTEKDFLLYNSLPHSREGFSKPAYCYPLIATRLVHSGPSKNSPMYDADLAFALRSGTQKGVETHLFSVETQRELAEWTRALVDGCHSAAELIQEVTTACTWGGKECALAIHIDHGFTLFTEEPGLNKIVHLHKPFEKLRMSSDDGARMLYLDFGNPDGELVRVEKPQCCPIPTYLVHKYNLLIPLFFLLETGSSLLSQNHRLHHSRLLVSQSVPSWPPGIGNEAWGLLLGIALTRELTDL</sequence>
<evidence type="ECO:0000256" key="4">
    <source>
        <dbReference type="ARBA" id="ARBA00010798"/>
    </source>
</evidence>
<keyword evidence="9" id="KW-0112">Calmodulin-binding</keyword>
<name>A0A8C5WEP2_9ANUR</name>
<evidence type="ECO:0000256" key="1">
    <source>
        <dbReference type="ARBA" id="ARBA00004184"/>
    </source>
</evidence>
<dbReference type="GO" id="GO:0042383">
    <property type="term" value="C:sarcolemma"/>
    <property type="evidence" value="ECO:0007669"/>
    <property type="project" value="TreeGrafter"/>
</dbReference>
<evidence type="ECO:0000259" key="15">
    <source>
        <dbReference type="PROSITE" id="PS50003"/>
    </source>
</evidence>
<evidence type="ECO:0000256" key="8">
    <source>
        <dbReference type="ARBA" id="ARBA00022837"/>
    </source>
</evidence>
<evidence type="ECO:0000256" key="5">
    <source>
        <dbReference type="ARBA" id="ARBA00022490"/>
    </source>
</evidence>
<keyword evidence="6" id="KW-0597">Phosphoprotein</keyword>
<dbReference type="CDD" id="cd06801">
    <property type="entry name" value="PDZ_syntrophin-like"/>
    <property type="match status" value="1"/>
</dbReference>
<dbReference type="InterPro" id="IPR015482">
    <property type="entry name" value="Syntrophin"/>
</dbReference>
<dbReference type="InterPro" id="IPR001478">
    <property type="entry name" value="PDZ"/>
</dbReference>
<comment type="subcellular location">
    <subcellularLocation>
        <location evidence="3">Cell junction</location>
    </subcellularLocation>
    <subcellularLocation>
        <location evidence="2">Cytoplasm</location>
        <location evidence="2">Cytoskeleton</location>
    </subcellularLocation>
    <subcellularLocation>
        <location evidence="1">Endomembrane system</location>
        <topology evidence="1">Peripheral membrane protein</topology>
    </subcellularLocation>
</comment>
<dbReference type="OrthoDB" id="409749at2759"/>
<evidence type="ECO:0000256" key="14">
    <source>
        <dbReference type="SAM" id="MobiDB-lite"/>
    </source>
</evidence>
<evidence type="ECO:0000256" key="7">
    <source>
        <dbReference type="ARBA" id="ARBA00022737"/>
    </source>
</evidence>
<dbReference type="SMART" id="SM00233">
    <property type="entry name" value="PH"/>
    <property type="match status" value="2"/>
</dbReference>